<dbReference type="Pfam" id="PF02085">
    <property type="entry name" value="Cytochrom_CIII"/>
    <property type="match status" value="1"/>
</dbReference>
<keyword evidence="3 6" id="KW-0479">Metal-binding</keyword>
<evidence type="ECO:0000256" key="4">
    <source>
        <dbReference type="ARBA" id="ARBA00022982"/>
    </source>
</evidence>
<dbReference type="Gene3D" id="3.90.10.10">
    <property type="entry name" value="Cytochrome C3"/>
    <property type="match status" value="2"/>
</dbReference>
<feature type="transmembrane region" description="Helical" evidence="7">
    <location>
        <begin position="176"/>
        <end position="194"/>
    </location>
</feature>
<dbReference type="GO" id="GO:0046872">
    <property type="term" value="F:metal ion binding"/>
    <property type="evidence" value="ECO:0007669"/>
    <property type="project" value="UniProtKB-KW"/>
</dbReference>
<evidence type="ECO:0000256" key="6">
    <source>
        <dbReference type="PROSITE-ProRule" id="PRU00433"/>
    </source>
</evidence>
<keyword evidence="7" id="KW-0472">Membrane</keyword>
<feature type="transmembrane region" description="Helical" evidence="7">
    <location>
        <begin position="149"/>
        <end position="169"/>
    </location>
</feature>
<evidence type="ECO:0000256" key="5">
    <source>
        <dbReference type="ARBA" id="ARBA00023004"/>
    </source>
</evidence>
<dbReference type="AlphaFoldDB" id="A0AAE3ME02"/>
<dbReference type="InterPro" id="IPR036280">
    <property type="entry name" value="Multihaem_cyt_sf"/>
</dbReference>
<keyword evidence="7" id="KW-0812">Transmembrane</keyword>
<proteinExistence type="predicted"/>
<dbReference type="PANTHER" id="PTHR39425:SF1">
    <property type="entry name" value="CYTOCHROME C7-LIKE DOMAIN-CONTAINING PROTEIN"/>
    <property type="match status" value="1"/>
</dbReference>
<dbReference type="GO" id="GO:0020037">
    <property type="term" value="F:heme binding"/>
    <property type="evidence" value="ECO:0007669"/>
    <property type="project" value="InterPro"/>
</dbReference>
<evidence type="ECO:0000313" key="9">
    <source>
        <dbReference type="EMBL" id="MCW3805292.1"/>
    </source>
</evidence>
<gene>
    <name evidence="9" type="ORF">OM074_06610</name>
</gene>
<evidence type="ECO:0000256" key="2">
    <source>
        <dbReference type="ARBA" id="ARBA00022617"/>
    </source>
</evidence>
<evidence type="ECO:0000256" key="1">
    <source>
        <dbReference type="ARBA" id="ARBA00022448"/>
    </source>
</evidence>
<keyword evidence="1" id="KW-0813">Transport</keyword>
<dbReference type="InterPro" id="IPR009056">
    <property type="entry name" value="Cyt_c-like_dom"/>
</dbReference>
<dbReference type="PROSITE" id="PS51007">
    <property type="entry name" value="CYTC"/>
    <property type="match status" value="1"/>
</dbReference>
<evidence type="ECO:0000259" key="8">
    <source>
        <dbReference type="PROSITE" id="PS51007"/>
    </source>
</evidence>
<keyword evidence="7" id="KW-1133">Transmembrane helix</keyword>
<evidence type="ECO:0000313" key="10">
    <source>
        <dbReference type="Proteomes" id="UP001207408"/>
    </source>
</evidence>
<evidence type="ECO:0000256" key="7">
    <source>
        <dbReference type="SAM" id="Phobius"/>
    </source>
</evidence>
<sequence length="380" mass="43271">MIYDSFLYKFKCFHVLATIFLFVALPDVLSQPLNIPFNETDTYKKMIGERVFHGLIGIDRETPSCISCHAKYTGSEINWSPTAKEIISIIDTLSLDEFKIVINNTGEDFVSKSHKGYRLSDEHLEYLHHYLKNYKESDLGKPPKSYPKLIWFLILGVLMALALIDFIFTKIVKYKVIHILVIIAGISTHVSMAYNEASSLGRSLGYMPDQPVKFSHRVHAGDNKIECKYCHNNAEHGKSAGIPGPELCMNCHMIVRQGSRSGKHEIAKVVLSSEKGQDIEWIRVHNLPDHVFFSHAQHVNAGKLDCSECHGEVAEMHILKQENDLSMGWCLDCHKKTNVQFIDNEYYSIYKAYHKALSENRNDSIKAVDIGANDCMKCHY</sequence>
<dbReference type="InterPro" id="IPR020942">
    <property type="entry name" value="Cyt_c_III_dom"/>
</dbReference>
<name>A0AAE3ME02_9BACT</name>
<dbReference type="Proteomes" id="UP001207408">
    <property type="component" value="Unassembled WGS sequence"/>
</dbReference>
<dbReference type="PANTHER" id="PTHR39425">
    <property type="entry name" value="LIPOPROTEIN CYTOCHROME C"/>
    <property type="match status" value="1"/>
</dbReference>
<dbReference type="EMBL" id="JAPDPI010000009">
    <property type="protein sequence ID" value="MCW3805292.1"/>
    <property type="molecule type" value="Genomic_DNA"/>
</dbReference>
<accession>A0AAE3ME02</accession>
<evidence type="ECO:0000256" key="3">
    <source>
        <dbReference type="ARBA" id="ARBA00022723"/>
    </source>
</evidence>
<comment type="caution">
    <text evidence="9">The sequence shown here is derived from an EMBL/GenBank/DDBJ whole genome shotgun (WGS) entry which is preliminary data.</text>
</comment>
<reference evidence="9" key="1">
    <citation type="submission" date="2022-10" db="EMBL/GenBank/DDBJ databases">
        <authorList>
            <person name="Yu W.X."/>
        </authorList>
    </citation>
    <scope>NUCLEOTIDE SEQUENCE</scope>
    <source>
        <strain evidence="9">D04</strain>
    </source>
</reference>
<dbReference type="CDD" id="cd08168">
    <property type="entry name" value="Cytochrom_C3"/>
    <property type="match status" value="1"/>
</dbReference>
<keyword evidence="5 6" id="KW-0408">Iron</keyword>
<keyword evidence="2 6" id="KW-0349">Heme</keyword>
<dbReference type="SUPFAM" id="SSF48695">
    <property type="entry name" value="Multiheme cytochromes"/>
    <property type="match status" value="1"/>
</dbReference>
<feature type="domain" description="Cytochrome c" evidence="8">
    <location>
        <begin position="43"/>
        <end position="135"/>
    </location>
</feature>
<protein>
    <submittedName>
        <fullName evidence="9">Cytochrome c family protein</fullName>
    </submittedName>
</protein>
<dbReference type="GO" id="GO:0009055">
    <property type="term" value="F:electron transfer activity"/>
    <property type="evidence" value="ECO:0007669"/>
    <property type="project" value="InterPro"/>
</dbReference>
<keyword evidence="10" id="KW-1185">Reference proteome</keyword>
<organism evidence="9 10">
    <name type="scientific">Plebeiibacterium marinum</name>
    <dbReference type="NCBI Taxonomy" id="2992111"/>
    <lineage>
        <taxon>Bacteria</taxon>
        <taxon>Pseudomonadati</taxon>
        <taxon>Bacteroidota</taxon>
        <taxon>Bacteroidia</taxon>
        <taxon>Marinilabiliales</taxon>
        <taxon>Marinilabiliaceae</taxon>
        <taxon>Plebeiibacterium</taxon>
    </lineage>
</organism>
<keyword evidence="4" id="KW-0249">Electron transport</keyword>
<dbReference type="RefSeq" id="WP_301198639.1">
    <property type="nucleotide sequence ID" value="NZ_JAPDPI010000009.1"/>
</dbReference>